<dbReference type="PANTHER" id="PTHR12596:SF1">
    <property type="entry name" value="EXPORTIN-4"/>
    <property type="match status" value="1"/>
</dbReference>
<organism evidence="9 10">
    <name type="scientific">Caenorhabditis japonica</name>
    <dbReference type="NCBI Taxonomy" id="281687"/>
    <lineage>
        <taxon>Eukaryota</taxon>
        <taxon>Metazoa</taxon>
        <taxon>Ecdysozoa</taxon>
        <taxon>Nematoda</taxon>
        <taxon>Chromadorea</taxon>
        <taxon>Rhabditida</taxon>
        <taxon>Rhabditina</taxon>
        <taxon>Rhabditomorpha</taxon>
        <taxon>Rhabditoidea</taxon>
        <taxon>Rhabditidae</taxon>
        <taxon>Peloderinae</taxon>
        <taxon>Caenorhabditis</taxon>
    </lineage>
</organism>
<comment type="similarity">
    <text evidence="3">Belongs to the exportin family.</text>
</comment>
<protein>
    <recommendedName>
        <fullName evidence="8">Exportin-4</fullName>
    </recommendedName>
</protein>
<evidence type="ECO:0000256" key="1">
    <source>
        <dbReference type="ARBA" id="ARBA00004123"/>
    </source>
</evidence>
<keyword evidence="6" id="KW-0653">Protein transport</keyword>
<evidence type="ECO:0000256" key="8">
    <source>
        <dbReference type="ARBA" id="ARBA00040444"/>
    </source>
</evidence>
<dbReference type="InterPro" id="IPR011989">
    <property type="entry name" value="ARM-like"/>
</dbReference>
<dbReference type="InterPro" id="IPR044189">
    <property type="entry name" value="XPO4/7-like"/>
</dbReference>
<dbReference type="Gene3D" id="1.25.10.10">
    <property type="entry name" value="Leucine-rich Repeat Variant"/>
    <property type="match status" value="2"/>
</dbReference>
<evidence type="ECO:0000313" key="10">
    <source>
        <dbReference type="Proteomes" id="UP000005237"/>
    </source>
</evidence>
<accession>A0A8R1DVV6</accession>
<dbReference type="InterPro" id="IPR016024">
    <property type="entry name" value="ARM-type_fold"/>
</dbReference>
<evidence type="ECO:0000256" key="3">
    <source>
        <dbReference type="ARBA" id="ARBA00009466"/>
    </source>
</evidence>
<keyword evidence="5" id="KW-0963">Cytoplasm</keyword>
<keyword evidence="4" id="KW-0813">Transport</keyword>
<name>A0A8R1DVV6_CAEJA</name>
<evidence type="ECO:0000256" key="2">
    <source>
        <dbReference type="ARBA" id="ARBA00004496"/>
    </source>
</evidence>
<evidence type="ECO:0000256" key="6">
    <source>
        <dbReference type="ARBA" id="ARBA00022927"/>
    </source>
</evidence>
<keyword evidence="7" id="KW-0539">Nucleus</keyword>
<dbReference type="Proteomes" id="UP000005237">
    <property type="component" value="Unassembled WGS sequence"/>
</dbReference>
<sequence length="1117" mass="126091">MDLATLEQYAEALLAPPNLVSATDRQQATNFFELLKRNISLDECLFILRESKNSFVLFQVGQAVGEIVLRDWSLIEPNNVQLAYKTLLEFVATSENLESFVVGACLKSAAMIVKRGILDGKSGDQEEIYQFIHQMLTNESATIQAAGCLFISALIEQFSSAWRNSKFSITWDFHMQAKTTFENTGLRRLLEMSLTTLHALSSQDDIIGHNFTRRLCDRFLEVSENILSWNFSSRLYRRFLGNQQSSTSFRPPVSWKDLLENDEFFTLFFKLHAKIRHDETLCTKSMSCLVQLASLTGDCMPVADQEASVKYMRIYISNMLELFSQGPSGCETNHFCTIINRLFLYRPLTSLMRQEAPLRAQFFNFLKEYTIYLTNQAMQKAIGEAQHDDHASLALIYDAIVVLLRGRWRTCFDTPAETEAVDNELVKWPVLMIVNAFIVNVLGPPQGTRPLSQEEDGSGDDSDDRTLFADLFTPLSAMICYSVGEFMEVMTINLRNSLSEFTKMATGASDTSRLPTWQEDQHWLMLILANSVVGEEVDGACHVSGDVFDHSQKIYHSGKQFCPQKKAEFLQLCIEQPTHDRAQYVSEVDPFITLMGELIAWAAIEHDVFSNASREMISPELCRSTFLCLRRFLNSTSSQLNCDKWNDFQGVPAEALPIMPQSKEFSAILVRFVNKKVLAVLANYGSEERLCQDAIDCLLSLVESYASVIASSAELFEYLNTLDIARLPNRANLMKALVLIGAAANDVELQENMFKLILVPLSERFVAAADQPSRTDIDSQIVDYLQCFDGVARASQIHSAPVLFKFLYSIIEKSIGLMRTRSHNETVVSSILQLILDVTTKVSIYIDNAEESNMLYSYLLEIVDCYRNDQIKRFSSFSVDDEDKAADLALFIEILSNVLSKDFFTVGEDTCSTGAKVVISSLEMLLSIMNDCVLQVPEVALKFFRLILYLVEFSPESLAEMSDALMSSLCQCIRLGMTGQFGLEITSTSLESLTEVVLHFGLPANRPKCTQSLAFSFKEMLPTVFETCLANTCENSIYVESCSALYAIIAFERSFFDEYVNDLLSKKSNLTARAVIESSFCELMEVPPEAGNRRGRVQFRNRMERFLSKIQGLLSYH</sequence>
<dbReference type="EnsemblMetazoa" id="CJA14033.1">
    <property type="protein sequence ID" value="CJA14033.1"/>
    <property type="gene ID" value="WBGene00133237"/>
</dbReference>
<evidence type="ECO:0000256" key="4">
    <source>
        <dbReference type="ARBA" id="ARBA00022448"/>
    </source>
</evidence>
<dbReference type="GO" id="GO:0005049">
    <property type="term" value="F:nuclear export signal receptor activity"/>
    <property type="evidence" value="ECO:0007669"/>
    <property type="project" value="InterPro"/>
</dbReference>
<reference evidence="9" key="2">
    <citation type="submission" date="2022-06" db="UniProtKB">
        <authorList>
            <consortium name="EnsemblMetazoa"/>
        </authorList>
    </citation>
    <scope>IDENTIFICATION</scope>
    <source>
        <strain evidence="9">DF5081</strain>
    </source>
</reference>
<comment type="subcellular location">
    <subcellularLocation>
        <location evidence="2">Cytoplasm</location>
    </subcellularLocation>
    <subcellularLocation>
        <location evidence="1">Nucleus</location>
    </subcellularLocation>
</comment>
<reference evidence="10" key="1">
    <citation type="submission" date="2010-08" db="EMBL/GenBank/DDBJ databases">
        <authorList>
            <consortium name="Caenorhabditis japonica Sequencing Consortium"/>
            <person name="Wilson R.K."/>
        </authorList>
    </citation>
    <scope>NUCLEOTIDE SEQUENCE [LARGE SCALE GENOMIC DNA]</scope>
    <source>
        <strain evidence="10">DF5081</strain>
    </source>
</reference>
<evidence type="ECO:0000313" key="9">
    <source>
        <dbReference type="EnsemblMetazoa" id="CJA14033.1"/>
    </source>
</evidence>
<dbReference type="FunFam" id="1.25.10.10:FF:000993">
    <property type="entry name" value="Protein CBG22497"/>
    <property type="match status" value="1"/>
</dbReference>
<dbReference type="GO" id="GO:0005737">
    <property type="term" value="C:cytoplasm"/>
    <property type="evidence" value="ECO:0007669"/>
    <property type="project" value="UniProtKB-SubCell"/>
</dbReference>
<dbReference type="PANTHER" id="PTHR12596">
    <property type="entry name" value="EXPORTIN 4,7-RELATED"/>
    <property type="match status" value="1"/>
</dbReference>
<evidence type="ECO:0000256" key="7">
    <source>
        <dbReference type="ARBA" id="ARBA00023242"/>
    </source>
</evidence>
<proteinExistence type="inferred from homology"/>
<evidence type="ECO:0000256" key="5">
    <source>
        <dbReference type="ARBA" id="ARBA00022490"/>
    </source>
</evidence>
<dbReference type="GO" id="GO:0006611">
    <property type="term" value="P:protein export from nucleus"/>
    <property type="evidence" value="ECO:0007669"/>
    <property type="project" value="TreeGrafter"/>
</dbReference>
<dbReference type="AlphaFoldDB" id="A0A8R1DVV6"/>
<keyword evidence="10" id="KW-1185">Reference proteome</keyword>
<dbReference type="SUPFAM" id="SSF48371">
    <property type="entry name" value="ARM repeat"/>
    <property type="match status" value="1"/>
</dbReference>
<dbReference type="GO" id="GO:0005643">
    <property type="term" value="C:nuclear pore"/>
    <property type="evidence" value="ECO:0007669"/>
    <property type="project" value="TreeGrafter"/>
</dbReference>